<protein>
    <submittedName>
        <fullName evidence="1">Uncharacterized protein</fullName>
    </submittedName>
</protein>
<dbReference type="RefSeq" id="WP_090304655.1">
    <property type="nucleotide sequence ID" value="NZ_FNRK01000003.1"/>
</dbReference>
<evidence type="ECO:0000313" key="2">
    <source>
        <dbReference type="Proteomes" id="UP000199394"/>
    </source>
</evidence>
<sequence>MIVHLEYCNPFKSRGSITIDLKSLCLNEKTKVEYEDNDKRHIKKKYRDCDIKNIFKIFKKLLTGTEIEDVQKFLNDNSEHYGEMFKKTVACNNDVCRNIERVKINE</sequence>
<evidence type="ECO:0000313" key="1">
    <source>
        <dbReference type="EMBL" id="SEA05489.1"/>
    </source>
</evidence>
<dbReference type="STRING" id="81409.SAMN04515656_10325"/>
<name>A0A1H3Y1F1_9FIRM</name>
<dbReference type="EMBL" id="FNRK01000003">
    <property type="protein sequence ID" value="SEA05489.1"/>
    <property type="molecule type" value="Genomic_DNA"/>
</dbReference>
<proteinExistence type="predicted"/>
<reference evidence="1 2" key="1">
    <citation type="submission" date="2016-10" db="EMBL/GenBank/DDBJ databases">
        <authorList>
            <person name="de Groot N.N."/>
        </authorList>
    </citation>
    <scope>NUCLEOTIDE SEQUENCE [LARGE SCALE GENOMIC DNA]</scope>
    <source>
        <strain evidence="1 2">SR12</strain>
    </source>
</reference>
<dbReference type="Proteomes" id="UP000199394">
    <property type="component" value="Unassembled WGS sequence"/>
</dbReference>
<organism evidence="1 2">
    <name type="scientific">Eubacterium aggregans</name>
    <dbReference type="NCBI Taxonomy" id="81409"/>
    <lineage>
        <taxon>Bacteria</taxon>
        <taxon>Bacillati</taxon>
        <taxon>Bacillota</taxon>
        <taxon>Clostridia</taxon>
        <taxon>Eubacteriales</taxon>
        <taxon>Eubacteriaceae</taxon>
        <taxon>Eubacterium</taxon>
    </lineage>
</organism>
<keyword evidence="2" id="KW-1185">Reference proteome</keyword>
<accession>A0A1H3Y1F1</accession>
<gene>
    <name evidence="1" type="ORF">SAMN04515656_10325</name>
</gene>
<dbReference type="AlphaFoldDB" id="A0A1H3Y1F1"/>